<organism evidence="1 2">
    <name type="scientific">Burkholderia ubonensis</name>
    <dbReference type="NCBI Taxonomy" id="101571"/>
    <lineage>
        <taxon>Bacteria</taxon>
        <taxon>Pseudomonadati</taxon>
        <taxon>Pseudomonadota</taxon>
        <taxon>Betaproteobacteria</taxon>
        <taxon>Burkholderiales</taxon>
        <taxon>Burkholderiaceae</taxon>
        <taxon>Burkholderia</taxon>
        <taxon>Burkholderia cepacia complex</taxon>
    </lineage>
</organism>
<comment type="caution">
    <text evidence="1">The sequence shown here is derived from an EMBL/GenBank/DDBJ whole genome shotgun (WGS) entry which is preliminary data.</text>
</comment>
<proteinExistence type="predicted"/>
<accession>A0AA40R8J0</accession>
<dbReference type="Proteomes" id="UP000070119">
    <property type="component" value="Unassembled WGS sequence"/>
</dbReference>
<dbReference type="AlphaFoldDB" id="A0AA40R8J0"/>
<evidence type="ECO:0000313" key="1">
    <source>
        <dbReference type="EMBL" id="KWZ58343.1"/>
    </source>
</evidence>
<gene>
    <name evidence="1" type="ORF">WK57_17680</name>
</gene>
<evidence type="ECO:0000313" key="2">
    <source>
        <dbReference type="Proteomes" id="UP000070119"/>
    </source>
</evidence>
<name>A0AA40R8J0_9BURK</name>
<sequence length="64" mass="7599">MSHLRCFSLSVLYLPRWISFDAAIAQIGQHRLRLLIARHGFQQDTRLLKLCGRYCQVVWSGRRR</sequence>
<dbReference type="EMBL" id="LNJU01000003">
    <property type="protein sequence ID" value="KWZ58343.1"/>
    <property type="molecule type" value="Genomic_DNA"/>
</dbReference>
<reference evidence="1 2" key="1">
    <citation type="submission" date="2015-11" db="EMBL/GenBank/DDBJ databases">
        <authorList>
            <person name="Sahl J."/>
            <person name="Wagner D."/>
            <person name="Keim P."/>
        </authorList>
    </citation>
    <scope>NUCLEOTIDE SEQUENCE [LARGE SCALE GENOMIC DNA]</scope>
    <source>
        <strain evidence="1 2">MSMB1157</strain>
    </source>
</reference>
<protein>
    <submittedName>
        <fullName evidence="1">Uncharacterized protein</fullName>
    </submittedName>
</protein>